<dbReference type="SUPFAM" id="SSF49265">
    <property type="entry name" value="Fibronectin type III"/>
    <property type="match status" value="1"/>
</dbReference>
<dbReference type="Proteomes" id="UP000515489">
    <property type="component" value="Chromosome"/>
</dbReference>
<dbReference type="Gene3D" id="2.60.120.200">
    <property type="match status" value="1"/>
</dbReference>
<sequence length="627" mass="65595">MKNSYTAPWRKLALTALLGLGSTGAFAQALNYTAANARNLAGTYTDLGTSGSVITTANTDAANSAATPIGFSFTFNGTAFTEFTLNTNGLIKLGNTPVSDPTITNYVAATDLNIVAPAGGIDLVGAANQTTSPTEYRVFTSGTAGSRVCTIQFENVADKPVAGASQFATMQFQIKLYETSNTIEFVYGAWTAGTATPIGLGFLVGLKGSSSAFADRLFAQKASSATAWTTTVFAQESGGLIPSHFVRNTFLPDAGRTYRFTSPTCVAPTAITFTNTTTTGTTVNFTAPANGTGYTIIYGAPGFNPASAGTTVTTPSSPYTFTGLAASTSYQLYIRANCGATDQSSLAGPFTFSTTCTAPIINTFPYTENFDGVPTGTLPCGFTVANTNGDSVTWRNRATVPGATGPIVISASSPNAMTYYYNEDGTTAANDWFFTPALFLRQGGTYKLSFQYRNSGANYPERMEVKYGNAATAAGQTTTLWSNQAIATTAFTTANETSTPAVANITPATTGNYYIGFHVTSAADQFFLAVDNLSIAGILGTSSALNKAVSMFPNPSTGMVTLDVRGANAKNNLQVSVMNMLGQTVHTASLKDNFENQLNLSSLANGVYLLKVQTGSDFTTRQLTIAK</sequence>
<evidence type="ECO:0000313" key="3">
    <source>
        <dbReference type="EMBL" id="QNH61778.1"/>
    </source>
</evidence>
<dbReference type="NCBIfam" id="TIGR04183">
    <property type="entry name" value="Por_Secre_tail"/>
    <property type="match status" value="1"/>
</dbReference>
<protein>
    <submittedName>
        <fullName evidence="3">T9SS type A sorting domain-containing protein</fullName>
    </submittedName>
</protein>
<evidence type="ECO:0000313" key="4">
    <source>
        <dbReference type="Proteomes" id="UP000515489"/>
    </source>
</evidence>
<dbReference type="Pfam" id="PF00041">
    <property type="entry name" value="fn3"/>
    <property type="match status" value="1"/>
</dbReference>
<dbReference type="Gene3D" id="2.60.40.10">
    <property type="entry name" value="Immunoglobulins"/>
    <property type="match status" value="1"/>
</dbReference>
<evidence type="ECO:0000259" key="2">
    <source>
        <dbReference type="PROSITE" id="PS50853"/>
    </source>
</evidence>
<gene>
    <name evidence="3" type="ORF">H4317_16730</name>
</gene>
<dbReference type="InterPro" id="IPR036116">
    <property type="entry name" value="FN3_sf"/>
</dbReference>
<feature type="chain" id="PRO_5028999138" evidence="1">
    <location>
        <begin position="28"/>
        <end position="627"/>
    </location>
</feature>
<feature type="signal peptide" evidence="1">
    <location>
        <begin position="1"/>
        <end position="27"/>
    </location>
</feature>
<accession>A0A7G7W5Y5</accession>
<proteinExistence type="predicted"/>
<dbReference type="PROSITE" id="PS50853">
    <property type="entry name" value="FN3"/>
    <property type="match status" value="1"/>
</dbReference>
<dbReference type="EMBL" id="CP060202">
    <property type="protein sequence ID" value="QNH61778.1"/>
    <property type="molecule type" value="Genomic_DNA"/>
</dbReference>
<dbReference type="RefSeq" id="WP_185887700.1">
    <property type="nucleotide sequence ID" value="NZ_CP060202.1"/>
</dbReference>
<keyword evidence="4" id="KW-1185">Reference proteome</keyword>
<organism evidence="3 4">
    <name type="scientific">Hymenobacter sediminicola</name>
    <dbReference type="NCBI Taxonomy" id="2761579"/>
    <lineage>
        <taxon>Bacteria</taxon>
        <taxon>Pseudomonadati</taxon>
        <taxon>Bacteroidota</taxon>
        <taxon>Cytophagia</taxon>
        <taxon>Cytophagales</taxon>
        <taxon>Hymenobacteraceae</taxon>
        <taxon>Hymenobacter</taxon>
    </lineage>
</organism>
<keyword evidence="1" id="KW-0732">Signal</keyword>
<evidence type="ECO:0000256" key="1">
    <source>
        <dbReference type="SAM" id="SignalP"/>
    </source>
</evidence>
<dbReference type="InterPro" id="IPR003961">
    <property type="entry name" value="FN3_dom"/>
</dbReference>
<dbReference type="AlphaFoldDB" id="A0A7G7W5Y5"/>
<name>A0A7G7W5Y5_9BACT</name>
<dbReference type="InterPro" id="IPR026444">
    <property type="entry name" value="Secre_tail"/>
</dbReference>
<dbReference type="InterPro" id="IPR013783">
    <property type="entry name" value="Ig-like_fold"/>
</dbReference>
<reference evidence="3 4" key="1">
    <citation type="submission" date="2020-08" db="EMBL/GenBank/DDBJ databases">
        <title>Hymenobacter sp. S2-20-2 genome sequencing.</title>
        <authorList>
            <person name="Jin L."/>
        </authorList>
    </citation>
    <scope>NUCLEOTIDE SEQUENCE [LARGE SCALE GENOMIC DNA]</scope>
    <source>
        <strain evidence="3 4">S2-20-2</strain>
    </source>
</reference>
<feature type="domain" description="Fibronectin type-III" evidence="2">
    <location>
        <begin position="267"/>
        <end position="360"/>
    </location>
</feature>
<dbReference type="KEGG" id="hsk:H4317_16730"/>
<dbReference type="Pfam" id="PF18962">
    <property type="entry name" value="Por_Secre_tail"/>
    <property type="match status" value="1"/>
</dbReference>